<evidence type="ECO:0000313" key="1">
    <source>
        <dbReference type="EMBL" id="KMP02023.1"/>
    </source>
</evidence>
<dbReference type="STRING" id="404692.A0A0J6Y5U0"/>
<sequence length="125" mass="14091">MPEVMKLNSKVSASLSPTPTPPCTPIDENAQRSLMLNGVYQQLFAWKELKDLFVEVIQEIRANPTTAEPNTEGAASKVNKLSESKLTVTTLDSKLDFKRIKEIWDKATLKYKIKKAVEEILNKLD</sequence>
<proteinExistence type="predicted"/>
<dbReference type="EMBL" id="DS028093">
    <property type="protein sequence ID" value="KMP02023.1"/>
    <property type="molecule type" value="Genomic_DNA"/>
</dbReference>
<dbReference type="AlphaFoldDB" id="A0A0J6Y5U0"/>
<name>A0A0J6Y5U0_COCIT</name>
<accession>A0A0J6Y5U0</accession>
<reference evidence="2" key="1">
    <citation type="journal article" date="2010" name="Genome Res.">
        <title>Population genomic sequencing of Coccidioides fungi reveals recent hybridization and transposon control.</title>
        <authorList>
            <person name="Neafsey D.E."/>
            <person name="Barker B.M."/>
            <person name="Sharpton T.J."/>
            <person name="Stajich J.E."/>
            <person name="Park D.J."/>
            <person name="Whiston E."/>
            <person name="Hung C.-Y."/>
            <person name="McMahan C."/>
            <person name="White J."/>
            <person name="Sykes S."/>
            <person name="Heiman D."/>
            <person name="Young S."/>
            <person name="Zeng Q."/>
            <person name="Abouelleil A."/>
            <person name="Aftuck L."/>
            <person name="Bessette D."/>
            <person name="Brown A."/>
            <person name="FitzGerald M."/>
            <person name="Lui A."/>
            <person name="Macdonald J.P."/>
            <person name="Priest M."/>
            <person name="Orbach M.J."/>
            <person name="Galgiani J.N."/>
            <person name="Kirkland T.N."/>
            <person name="Cole G.T."/>
            <person name="Birren B.W."/>
            <person name="Henn M.R."/>
            <person name="Taylor J.W."/>
            <person name="Rounsley S.D."/>
        </authorList>
    </citation>
    <scope>NUCLEOTIDE SEQUENCE [LARGE SCALE GENOMIC DNA]</scope>
    <source>
        <strain evidence="2">RMSCC 2394</strain>
    </source>
</reference>
<evidence type="ECO:0000313" key="2">
    <source>
        <dbReference type="Proteomes" id="UP000054565"/>
    </source>
</evidence>
<organism evidence="1 2">
    <name type="scientific">Coccidioides immitis RMSCC 2394</name>
    <dbReference type="NCBI Taxonomy" id="404692"/>
    <lineage>
        <taxon>Eukaryota</taxon>
        <taxon>Fungi</taxon>
        <taxon>Dikarya</taxon>
        <taxon>Ascomycota</taxon>
        <taxon>Pezizomycotina</taxon>
        <taxon>Eurotiomycetes</taxon>
        <taxon>Eurotiomycetidae</taxon>
        <taxon>Onygenales</taxon>
        <taxon>Onygenaceae</taxon>
        <taxon>Coccidioides</taxon>
    </lineage>
</organism>
<dbReference type="OrthoDB" id="10042665at2759"/>
<dbReference type="Proteomes" id="UP000054565">
    <property type="component" value="Unassembled WGS sequence"/>
</dbReference>
<protein>
    <submittedName>
        <fullName evidence="1">Uncharacterized protein</fullName>
    </submittedName>
</protein>
<gene>
    <name evidence="1" type="ORF">CIRG_02162</name>
</gene>